<keyword evidence="2" id="KW-1185">Reference proteome</keyword>
<evidence type="ECO:0000313" key="1">
    <source>
        <dbReference type="EMBL" id="KAK8979164.1"/>
    </source>
</evidence>
<comment type="caution">
    <text evidence="1">The sequence shown here is derived from an EMBL/GenBank/DDBJ whole genome shotgun (WGS) entry which is preliminary data.</text>
</comment>
<evidence type="ECO:0008006" key="3">
    <source>
        <dbReference type="Google" id="ProtNLM"/>
    </source>
</evidence>
<reference evidence="1 2" key="1">
    <citation type="journal article" date="2024" name="G3 (Bethesda)">
        <title>Genome assembly of Hibiscus sabdariffa L. provides insights into metabolisms of medicinal natural products.</title>
        <authorList>
            <person name="Kim T."/>
        </authorList>
    </citation>
    <scope>NUCLEOTIDE SEQUENCE [LARGE SCALE GENOMIC DNA]</scope>
    <source>
        <strain evidence="1">TK-2024</strain>
        <tissue evidence="1">Old leaves</tissue>
    </source>
</reference>
<dbReference type="EMBL" id="JBBPBN010000103">
    <property type="protein sequence ID" value="KAK8979164.1"/>
    <property type="molecule type" value="Genomic_DNA"/>
</dbReference>
<sequence length="111" mass="11726">MIWVPRRLGLAAGLGPLVSIPGQRVHVLYSPVQCGLNWFPVRVPQSPTNTAIAVLPSSGVSSTRNHHHNINLNLISLSIRLVRECGNKAAVGIKVKDGSCSGVGLSPSDRG</sequence>
<gene>
    <name evidence="1" type="ORF">V6N11_009374</name>
</gene>
<organism evidence="1 2">
    <name type="scientific">Hibiscus sabdariffa</name>
    <name type="common">roselle</name>
    <dbReference type="NCBI Taxonomy" id="183260"/>
    <lineage>
        <taxon>Eukaryota</taxon>
        <taxon>Viridiplantae</taxon>
        <taxon>Streptophyta</taxon>
        <taxon>Embryophyta</taxon>
        <taxon>Tracheophyta</taxon>
        <taxon>Spermatophyta</taxon>
        <taxon>Magnoliopsida</taxon>
        <taxon>eudicotyledons</taxon>
        <taxon>Gunneridae</taxon>
        <taxon>Pentapetalae</taxon>
        <taxon>rosids</taxon>
        <taxon>malvids</taxon>
        <taxon>Malvales</taxon>
        <taxon>Malvaceae</taxon>
        <taxon>Malvoideae</taxon>
        <taxon>Hibiscus</taxon>
    </lineage>
</organism>
<accession>A0ABR2NSP6</accession>
<dbReference type="Proteomes" id="UP001396334">
    <property type="component" value="Unassembled WGS sequence"/>
</dbReference>
<proteinExistence type="predicted"/>
<evidence type="ECO:0000313" key="2">
    <source>
        <dbReference type="Proteomes" id="UP001396334"/>
    </source>
</evidence>
<protein>
    <recommendedName>
        <fullName evidence="3">Secreted protein</fullName>
    </recommendedName>
</protein>
<name>A0ABR2NSP6_9ROSI</name>